<dbReference type="Gene3D" id="3.40.50.720">
    <property type="entry name" value="NAD(P)-binding Rossmann-like Domain"/>
    <property type="match status" value="2"/>
</dbReference>
<dbReference type="InterPro" id="IPR003148">
    <property type="entry name" value="RCK_N"/>
</dbReference>
<sequence>MERPVVLCGLGRVGRRVLDSLRAAGLPTVVIELNVDPNDPSLAGATVLKGDCRRLELLEQAGVKEARAVVIVTSDDLVNISTALLVRKLNPGARVVVRMFNQNLINRFTGAVKNTIAMSVSALVAPVIALTAVSGDTLGAYKLDDGARQISEFLVIEDSELVGKRVSDLANEHDLIPLVYVPVAGPPRFLLTGASDVVLAPGDRLIVCGPPQALQRLLQRLRGDLLPGVKWAGALRRWRRTVRRTLLDVDLSVKIITPILFVTLFASTLVFRYGLETDWGDGLYQTVSVVATGSDLHGENRPEWAKVFLSVLKLVGAALIAGFTAILTNYLIRARLGGALEVARVPDGGHIVVCGLGNVGYRLIEELTAMGERVVAIDKAADGPFIETVRRKGVPAFVGDATVPEVLRQVRADSAKAVIAATSSELANLEIALLVREMNPKQRVVVRLSDPQFAEAVRDAADITNAVSAPALAAPAFAAAVYGDRVQALVTAAGKTLVVVDLVVHDAADHLNGRSLRALCIDFALLPVGLAGHDVTTVRGHRLKVGEKLTVVAELHDYERLLRLQQPPAVHRVLVESYPVTAQEALLPLVRTIRNCSREDAAALLDGSPFALAVELTFGEARELVEHLEREKVTARVE</sequence>
<dbReference type="RefSeq" id="WP_171474084.1">
    <property type="nucleotide sequence ID" value="NZ_CP053452.2"/>
</dbReference>
<protein>
    <recommendedName>
        <fullName evidence="5">Potassium transporter TrkA</fullName>
    </recommendedName>
</protein>
<evidence type="ECO:0000313" key="4">
    <source>
        <dbReference type="Proteomes" id="UP000503447"/>
    </source>
</evidence>
<name>A0A6M5YYI4_9BACT</name>
<feature type="domain" description="RCK N-terminal" evidence="1">
    <location>
        <begin position="348"/>
        <end position="467"/>
    </location>
</feature>
<dbReference type="KEGG" id="ftj:FTUN_6632"/>
<dbReference type="PANTHER" id="PTHR43833:SF11">
    <property type="entry name" value="VOLTAGE-GATED POTASSIUM CHANNEL KCH"/>
    <property type="match status" value="1"/>
</dbReference>
<feature type="domain" description="RCK C-terminal" evidence="2">
    <location>
        <begin position="138"/>
        <end position="223"/>
    </location>
</feature>
<dbReference type="GO" id="GO:0008324">
    <property type="term" value="F:monoatomic cation transmembrane transporter activity"/>
    <property type="evidence" value="ECO:0007669"/>
    <property type="project" value="InterPro"/>
</dbReference>
<evidence type="ECO:0000313" key="3">
    <source>
        <dbReference type="EMBL" id="QJW99035.1"/>
    </source>
</evidence>
<dbReference type="Pfam" id="PF02080">
    <property type="entry name" value="TrkA_C"/>
    <property type="match status" value="1"/>
</dbReference>
<proteinExistence type="predicted"/>
<feature type="domain" description="RCK N-terminal" evidence="1">
    <location>
        <begin position="2"/>
        <end position="118"/>
    </location>
</feature>
<accession>A0A6M5YYI4</accession>
<dbReference type="SUPFAM" id="SSF116726">
    <property type="entry name" value="TrkA C-terminal domain-like"/>
    <property type="match status" value="1"/>
</dbReference>
<evidence type="ECO:0008006" key="5">
    <source>
        <dbReference type="Google" id="ProtNLM"/>
    </source>
</evidence>
<dbReference type="InterPro" id="IPR006037">
    <property type="entry name" value="RCK_C"/>
</dbReference>
<keyword evidence="4" id="KW-1185">Reference proteome</keyword>
<gene>
    <name evidence="3" type="ORF">FTUN_6632</name>
</gene>
<dbReference type="InterPro" id="IPR050721">
    <property type="entry name" value="Trk_Ktr_HKT_K-transport"/>
</dbReference>
<dbReference type="PROSITE" id="PS51201">
    <property type="entry name" value="RCK_N"/>
    <property type="match status" value="2"/>
</dbReference>
<dbReference type="InterPro" id="IPR036291">
    <property type="entry name" value="NAD(P)-bd_dom_sf"/>
</dbReference>
<dbReference type="Proteomes" id="UP000503447">
    <property type="component" value="Chromosome"/>
</dbReference>
<dbReference type="SUPFAM" id="SSF51735">
    <property type="entry name" value="NAD(P)-binding Rossmann-fold domains"/>
    <property type="match status" value="2"/>
</dbReference>
<dbReference type="EMBL" id="CP053452">
    <property type="protein sequence ID" value="QJW99035.1"/>
    <property type="molecule type" value="Genomic_DNA"/>
</dbReference>
<reference evidence="4" key="1">
    <citation type="submission" date="2020-05" db="EMBL/GenBank/DDBJ databases">
        <title>Frigoriglobus tundricola gen. nov., sp. nov., a psychrotolerant cellulolytic planctomycete of the family Gemmataceae with two divergent copies of 16S rRNA gene.</title>
        <authorList>
            <person name="Kulichevskaya I.S."/>
            <person name="Ivanova A.A."/>
            <person name="Naumoff D.G."/>
            <person name="Beletsky A.V."/>
            <person name="Rijpstra W.I.C."/>
            <person name="Sinninghe Damste J.S."/>
            <person name="Mardanov A.V."/>
            <person name="Ravin N.V."/>
            <person name="Dedysh S.N."/>
        </authorList>
    </citation>
    <scope>NUCLEOTIDE SEQUENCE [LARGE SCALE GENOMIC DNA]</scope>
    <source>
        <strain evidence="4">PL17</strain>
    </source>
</reference>
<dbReference type="PROSITE" id="PS51202">
    <property type="entry name" value="RCK_C"/>
    <property type="match status" value="2"/>
</dbReference>
<dbReference type="AlphaFoldDB" id="A0A6M5YYI4"/>
<dbReference type="PANTHER" id="PTHR43833">
    <property type="entry name" value="POTASSIUM CHANNEL PROTEIN 2-RELATED-RELATED"/>
    <property type="match status" value="1"/>
</dbReference>
<organism evidence="3 4">
    <name type="scientific">Frigoriglobus tundricola</name>
    <dbReference type="NCBI Taxonomy" id="2774151"/>
    <lineage>
        <taxon>Bacteria</taxon>
        <taxon>Pseudomonadati</taxon>
        <taxon>Planctomycetota</taxon>
        <taxon>Planctomycetia</taxon>
        <taxon>Gemmatales</taxon>
        <taxon>Gemmataceae</taxon>
        <taxon>Frigoriglobus</taxon>
    </lineage>
</organism>
<evidence type="ECO:0000259" key="1">
    <source>
        <dbReference type="PROSITE" id="PS51201"/>
    </source>
</evidence>
<dbReference type="Pfam" id="PF02254">
    <property type="entry name" value="TrkA_N"/>
    <property type="match status" value="2"/>
</dbReference>
<dbReference type="Gene3D" id="3.30.70.1450">
    <property type="entry name" value="Regulator of K+ conductance, C-terminal domain"/>
    <property type="match status" value="1"/>
</dbReference>
<evidence type="ECO:0000259" key="2">
    <source>
        <dbReference type="PROSITE" id="PS51202"/>
    </source>
</evidence>
<dbReference type="GO" id="GO:0006813">
    <property type="term" value="P:potassium ion transport"/>
    <property type="evidence" value="ECO:0007669"/>
    <property type="project" value="InterPro"/>
</dbReference>
<feature type="domain" description="RCK C-terminal" evidence="2">
    <location>
        <begin position="487"/>
        <end position="567"/>
    </location>
</feature>
<dbReference type="InterPro" id="IPR036721">
    <property type="entry name" value="RCK_C_sf"/>
</dbReference>